<comment type="caution">
    <text evidence="1">The sequence shown here is derived from an EMBL/GenBank/DDBJ whole genome shotgun (WGS) entry which is preliminary data.</text>
</comment>
<keyword evidence="2" id="KW-1185">Reference proteome</keyword>
<dbReference type="EMBL" id="JBHTCJ010000021">
    <property type="protein sequence ID" value="MFC7344869.1"/>
    <property type="molecule type" value="Genomic_DNA"/>
</dbReference>
<sequence length="99" mass="11003">MPRIEFDNDGSRLSQLLNLAEAYRSAMDEGDVARAAGYMHRIENTAARLTDEALLTASKSLPRREIASRAGWVAHGTVNHRINRARREAGLDQDSTPQN</sequence>
<name>A0ABW2LUI2_9PSEU</name>
<evidence type="ECO:0000313" key="2">
    <source>
        <dbReference type="Proteomes" id="UP001596504"/>
    </source>
</evidence>
<reference evidence="2" key="1">
    <citation type="journal article" date="2019" name="Int. J. Syst. Evol. Microbiol.">
        <title>The Global Catalogue of Microorganisms (GCM) 10K type strain sequencing project: providing services to taxonomists for standard genome sequencing and annotation.</title>
        <authorList>
            <consortium name="The Broad Institute Genomics Platform"/>
            <consortium name="The Broad Institute Genome Sequencing Center for Infectious Disease"/>
            <person name="Wu L."/>
            <person name="Ma J."/>
        </authorList>
    </citation>
    <scope>NUCLEOTIDE SEQUENCE [LARGE SCALE GENOMIC DNA]</scope>
    <source>
        <strain evidence="2">WLHS5</strain>
    </source>
</reference>
<proteinExistence type="predicted"/>
<accession>A0ABW2LUI2</accession>
<dbReference type="Proteomes" id="UP001596504">
    <property type="component" value="Unassembled WGS sequence"/>
</dbReference>
<evidence type="ECO:0000313" key="1">
    <source>
        <dbReference type="EMBL" id="MFC7344869.1"/>
    </source>
</evidence>
<organism evidence="1 2">
    <name type="scientific">Saccharopolyspora griseoalba</name>
    <dbReference type="NCBI Taxonomy" id="1431848"/>
    <lineage>
        <taxon>Bacteria</taxon>
        <taxon>Bacillati</taxon>
        <taxon>Actinomycetota</taxon>
        <taxon>Actinomycetes</taxon>
        <taxon>Pseudonocardiales</taxon>
        <taxon>Pseudonocardiaceae</taxon>
        <taxon>Saccharopolyspora</taxon>
    </lineage>
</organism>
<gene>
    <name evidence="1" type="ORF">ACFQRI_25955</name>
</gene>
<protein>
    <submittedName>
        <fullName evidence="1">Uncharacterized protein</fullName>
    </submittedName>
</protein>
<dbReference type="RefSeq" id="WP_380673080.1">
    <property type="nucleotide sequence ID" value="NZ_JBHTCJ010000021.1"/>
</dbReference>